<dbReference type="PROSITE" id="PS50088">
    <property type="entry name" value="ANK_REPEAT"/>
    <property type="match status" value="1"/>
</dbReference>
<protein>
    <submittedName>
        <fullName evidence="3">Uncharacterized protein</fullName>
    </submittedName>
</protein>
<evidence type="ECO:0000256" key="2">
    <source>
        <dbReference type="SAM" id="MobiDB-lite"/>
    </source>
</evidence>
<feature type="compositionally biased region" description="Basic and acidic residues" evidence="2">
    <location>
        <begin position="567"/>
        <end position="581"/>
    </location>
</feature>
<feature type="compositionally biased region" description="Low complexity" evidence="2">
    <location>
        <begin position="382"/>
        <end position="412"/>
    </location>
</feature>
<dbReference type="SUPFAM" id="SSF48403">
    <property type="entry name" value="Ankyrin repeat"/>
    <property type="match status" value="1"/>
</dbReference>
<feature type="region of interest" description="Disordered" evidence="2">
    <location>
        <begin position="567"/>
        <end position="610"/>
    </location>
</feature>
<gene>
    <name evidence="3" type="ORF">BCV71DRAFT_291996</name>
</gene>
<organism evidence="3 4">
    <name type="scientific">Rhizopus microsporus</name>
    <dbReference type="NCBI Taxonomy" id="58291"/>
    <lineage>
        <taxon>Eukaryota</taxon>
        <taxon>Fungi</taxon>
        <taxon>Fungi incertae sedis</taxon>
        <taxon>Mucoromycota</taxon>
        <taxon>Mucoromycotina</taxon>
        <taxon>Mucoromycetes</taxon>
        <taxon>Mucorales</taxon>
        <taxon>Mucorineae</taxon>
        <taxon>Rhizopodaceae</taxon>
        <taxon>Rhizopus</taxon>
    </lineage>
</organism>
<sequence>MSSSSKISQLLSDWITAVENTDIIKAKSLLSMEPELLWTPIRHDQDVAHLEHTLSELGYLGSQFQPLAAVQFSLLYFYKHRDIRFINFLIKQSTLYDLDTRSWGQCNNTTLHLACFLGHQSIVDILLEKGVSTQTPNDLGYLPQDVNPQIQLKKLVRPNYSTPNQFKLLKQKALLVDDMPTMSSLERKASEQQYFRKGRVKETQMKVLSEEEQIVAEQKKRQLEVAQLAKKSAVKNNPLYQKLEKVSTIKRRPVNQVPCTTTTSNNSSCSFDSDALENNTPKIDTTTLITKTTNDDTTTTTTTTRIVHDDAPDDTLDNIINDDIHGDTTNDMHNYAKDIDNDIDVFDNYVNDIDNDVNNSDDANGIHYNTNDIDNDADDTNSDINSIDNDTNAIDNNTNVIDNETNNINNDTNDVDNDAKIINSDKDDIHNSKNDTGIIIIKETQKKSNDENTKDFDKEDSLVSTSDDDDDDEDEGVQYKALTAARILTAPIYKKSDEIKTISPIDTKFSTSTTLTSNYLISDEAIPRETKRRSGSQKAAWSMSMSSWAAILDREFNLNELDAERKARQDSLKTKSEKVESEEVESEEAPYEKIESEEVENEKVESEEIENEKPKFDNFKFEYKEFKFDNLKFDNLKLEKLENFEKLEHEKYEREEEKEEVPSPKLEPAKPIRVATQPRSSSIVRRMSIPSAFTGYGKLYLHVNSVQDILLPLPKDRTYVRCVVSDGRFEYMSRYEVLSQNIEFDYECVIDTHPDMIITLSLHVRPDYIMKTRKSFSRLFSSRKKKKESLSGYVNKEDGAIGQARFALAHMAPACTRARYQAGFSCFNAWYARSFKERHRQKKKDQDVLKVVGNFEVDLLFLSQSPQQPFPKSLSEYQSLSVASFS</sequence>
<feature type="region of interest" description="Disordered" evidence="2">
    <location>
        <begin position="370"/>
        <end position="416"/>
    </location>
</feature>
<dbReference type="EMBL" id="KV921374">
    <property type="protein sequence ID" value="ORE16782.1"/>
    <property type="molecule type" value="Genomic_DNA"/>
</dbReference>
<feature type="compositionally biased region" description="Basic and acidic residues" evidence="2">
    <location>
        <begin position="446"/>
        <end position="461"/>
    </location>
</feature>
<reference evidence="3 4" key="1">
    <citation type="journal article" date="2016" name="Proc. Natl. Acad. Sci. U.S.A.">
        <title>Lipid metabolic changes in an early divergent fungus govern the establishment of a mutualistic symbiosis with endobacteria.</title>
        <authorList>
            <person name="Lastovetsky O.A."/>
            <person name="Gaspar M.L."/>
            <person name="Mondo S.J."/>
            <person name="LaButti K.M."/>
            <person name="Sandor L."/>
            <person name="Grigoriev I.V."/>
            <person name="Henry S.A."/>
            <person name="Pawlowska T.E."/>
        </authorList>
    </citation>
    <scope>NUCLEOTIDE SEQUENCE [LARGE SCALE GENOMIC DNA]</scope>
    <source>
        <strain evidence="3 4">ATCC 11559</strain>
    </source>
</reference>
<feature type="region of interest" description="Disordered" evidence="2">
    <location>
        <begin position="446"/>
        <end position="474"/>
    </location>
</feature>
<dbReference type="InterPro" id="IPR036770">
    <property type="entry name" value="Ankyrin_rpt-contain_sf"/>
</dbReference>
<evidence type="ECO:0000313" key="3">
    <source>
        <dbReference type="EMBL" id="ORE16782.1"/>
    </source>
</evidence>
<evidence type="ECO:0000256" key="1">
    <source>
        <dbReference type="PROSITE-ProRule" id="PRU00023"/>
    </source>
</evidence>
<feature type="compositionally biased region" description="Basic and acidic residues" evidence="2">
    <location>
        <begin position="590"/>
        <end position="610"/>
    </location>
</feature>
<dbReference type="AlphaFoldDB" id="A0A1X0RXL0"/>
<name>A0A1X0RXL0_RHIZD</name>
<dbReference type="PROSITE" id="PS50297">
    <property type="entry name" value="ANK_REP_REGION"/>
    <property type="match status" value="1"/>
</dbReference>
<keyword evidence="1" id="KW-0040">ANK repeat</keyword>
<dbReference type="Proteomes" id="UP000242381">
    <property type="component" value="Unassembled WGS sequence"/>
</dbReference>
<dbReference type="VEuPathDB" id="FungiDB:BCV72DRAFT_243958"/>
<dbReference type="Gene3D" id="1.25.40.20">
    <property type="entry name" value="Ankyrin repeat-containing domain"/>
    <property type="match status" value="1"/>
</dbReference>
<dbReference type="OMA" id="VRPNYST"/>
<proteinExistence type="predicted"/>
<feature type="repeat" description="ANK" evidence="1">
    <location>
        <begin position="106"/>
        <end position="138"/>
    </location>
</feature>
<feature type="region of interest" description="Disordered" evidence="2">
    <location>
        <begin position="651"/>
        <end position="670"/>
    </location>
</feature>
<evidence type="ECO:0000313" key="4">
    <source>
        <dbReference type="Proteomes" id="UP000242381"/>
    </source>
</evidence>
<accession>A0A1X0RXL0</accession>
<dbReference type="InterPro" id="IPR002110">
    <property type="entry name" value="Ankyrin_rpt"/>
</dbReference>